<gene>
    <name evidence="7" type="ORF">HER39_01625</name>
</gene>
<evidence type="ECO:0000256" key="2">
    <source>
        <dbReference type="ARBA" id="ARBA00022723"/>
    </source>
</evidence>
<dbReference type="SUPFAM" id="SSF51735">
    <property type="entry name" value="NAD(P)-binding Rossmann-fold domains"/>
    <property type="match status" value="1"/>
</dbReference>
<dbReference type="Proteomes" id="UP000523795">
    <property type="component" value="Unassembled WGS sequence"/>
</dbReference>
<dbReference type="CDD" id="cd08230">
    <property type="entry name" value="glucose_DH"/>
    <property type="match status" value="1"/>
</dbReference>
<dbReference type="Gene3D" id="3.90.180.10">
    <property type="entry name" value="Medium-chain alcohol dehydrogenases, catalytic domain"/>
    <property type="match status" value="1"/>
</dbReference>
<keyword evidence="2" id="KW-0479">Metal-binding</keyword>
<dbReference type="InterPro" id="IPR013154">
    <property type="entry name" value="ADH-like_N"/>
</dbReference>
<evidence type="ECO:0000259" key="6">
    <source>
        <dbReference type="Pfam" id="PF16912"/>
    </source>
</evidence>
<dbReference type="PANTHER" id="PTHR43189">
    <property type="entry name" value="ZINC-TYPE ALCOHOL DEHYDROGENASE-LIKE PROTEIN C1198.01-RELATED"/>
    <property type="match status" value="1"/>
</dbReference>
<protein>
    <submittedName>
        <fullName evidence="7">Glucose 1-dehydrogenase</fullName>
    </submittedName>
</protein>
<feature type="domain" description="Alcohol dehydrogenase-like N-terminal" evidence="5">
    <location>
        <begin position="26"/>
        <end position="139"/>
    </location>
</feature>
<dbReference type="EMBL" id="JAAZSR010000010">
    <property type="protein sequence ID" value="NKX49299.1"/>
    <property type="molecule type" value="Genomic_DNA"/>
</dbReference>
<keyword evidence="3" id="KW-0862">Zinc</keyword>
<dbReference type="Pfam" id="PF16912">
    <property type="entry name" value="Glu_dehyd_C"/>
    <property type="match status" value="1"/>
</dbReference>
<evidence type="ECO:0000313" key="7">
    <source>
        <dbReference type="EMBL" id="NKX49299.1"/>
    </source>
</evidence>
<keyword evidence="8" id="KW-1185">Reference proteome</keyword>
<evidence type="ECO:0000256" key="3">
    <source>
        <dbReference type="ARBA" id="ARBA00022833"/>
    </source>
</evidence>
<dbReference type="InterPro" id="IPR036291">
    <property type="entry name" value="NAD(P)-bd_dom_sf"/>
</dbReference>
<dbReference type="PANTHER" id="PTHR43189:SF2">
    <property type="entry name" value="GLUCOSE 1-DEHYDROGENASE"/>
    <property type="match status" value="1"/>
</dbReference>
<dbReference type="InterPro" id="IPR031640">
    <property type="entry name" value="Glu_dehyd_C"/>
</dbReference>
<name>A0ABX1JJ26_9MICC</name>
<dbReference type="InterPro" id="IPR011032">
    <property type="entry name" value="GroES-like_sf"/>
</dbReference>
<feature type="domain" description="Glucose dehydrogenase C-terminal" evidence="6">
    <location>
        <begin position="144"/>
        <end position="346"/>
    </location>
</feature>
<evidence type="ECO:0000313" key="8">
    <source>
        <dbReference type="Proteomes" id="UP000523795"/>
    </source>
</evidence>
<dbReference type="Gene3D" id="3.40.50.720">
    <property type="entry name" value="NAD(P)-binding Rossmann-like Domain"/>
    <property type="match status" value="1"/>
</dbReference>
<keyword evidence="4" id="KW-0560">Oxidoreductase</keyword>
<evidence type="ECO:0000259" key="5">
    <source>
        <dbReference type="Pfam" id="PF08240"/>
    </source>
</evidence>
<reference evidence="7 8" key="1">
    <citation type="submission" date="2020-04" db="EMBL/GenBank/DDBJ databases">
        <authorList>
            <person name="Liu S."/>
        </authorList>
    </citation>
    <scope>NUCLEOTIDE SEQUENCE [LARGE SCALE GENOMIC DNA]</scope>
    <source>
        <strain evidence="7 8">CGMCC 1.15091</strain>
    </source>
</reference>
<proteinExistence type="predicted"/>
<evidence type="ECO:0000256" key="1">
    <source>
        <dbReference type="ARBA" id="ARBA00001947"/>
    </source>
</evidence>
<evidence type="ECO:0000256" key="4">
    <source>
        <dbReference type="ARBA" id="ARBA00023002"/>
    </source>
</evidence>
<sequence length="357" mass="37828">MQALTVTPGKRDSLRLRDIDGPPAGQGPVLVEALAVGLCGTDMEIIEAQYGQAPPGQDYLVLGHENLGRVREAPQGPGLAEGDLVVGIARRPDPEPCRACAAGEWDMCLNGEYTEHGIKGLDGFAREFWRAEPEALVRLDPGLADVGVLLEPVTVVAKAWEQIERIGQRAFFDPRVAVVTGAGPVGLLAALLGVRRGLEVHVFDIVTDGLKPDLVRDLGAVYHTEPLPDSGIKADVLVECTGVAQVVLDVLGCRAPDAITCLTGVTSSGKGPDVNVGTLNRRTVLGNEVVFGSVNANRRHYEAAAAVLAEADRGWLRRLITRRVALADFADAFAAQPDDVKVVLDIRPDGQGGKDPA</sequence>
<accession>A0ABX1JJ26</accession>
<organism evidence="7 8">
    <name type="scientific">Arthrobacter deserti</name>
    <dbReference type="NCBI Taxonomy" id="1742687"/>
    <lineage>
        <taxon>Bacteria</taxon>
        <taxon>Bacillati</taxon>
        <taxon>Actinomycetota</taxon>
        <taxon>Actinomycetes</taxon>
        <taxon>Micrococcales</taxon>
        <taxon>Micrococcaceae</taxon>
        <taxon>Arthrobacter</taxon>
    </lineage>
</organism>
<comment type="cofactor">
    <cofactor evidence="1">
        <name>Zn(2+)</name>
        <dbReference type="ChEBI" id="CHEBI:29105"/>
    </cofactor>
</comment>
<dbReference type="Pfam" id="PF08240">
    <property type="entry name" value="ADH_N"/>
    <property type="match status" value="1"/>
</dbReference>
<comment type="caution">
    <text evidence="7">The sequence shown here is derived from an EMBL/GenBank/DDBJ whole genome shotgun (WGS) entry which is preliminary data.</text>
</comment>
<dbReference type="SUPFAM" id="SSF50129">
    <property type="entry name" value="GroES-like"/>
    <property type="match status" value="1"/>
</dbReference>